<dbReference type="GO" id="GO:0051213">
    <property type="term" value="F:dioxygenase activity"/>
    <property type="evidence" value="ECO:0007669"/>
    <property type="project" value="UniProtKB-KW"/>
</dbReference>
<keyword evidence="2" id="KW-0001">2Fe-2S</keyword>
<dbReference type="PRINTS" id="PR00090">
    <property type="entry name" value="RNGDIOXGNASE"/>
</dbReference>
<dbReference type="SUPFAM" id="SSF50022">
    <property type="entry name" value="ISP domain"/>
    <property type="match status" value="1"/>
</dbReference>
<dbReference type="SUPFAM" id="SSF55961">
    <property type="entry name" value="Bet v1-like"/>
    <property type="match status" value="1"/>
</dbReference>
<dbReference type="Pfam" id="PF00848">
    <property type="entry name" value="Ring_hydroxyl_A"/>
    <property type="match status" value="1"/>
</dbReference>
<dbReference type="Proteomes" id="UP000076023">
    <property type="component" value="Unassembled WGS sequence"/>
</dbReference>
<dbReference type="PANTHER" id="PTHR43756">
    <property type="entry name" value="CHOLINE MONOOXYGENASE, CHLOROPLASTIC"/>
    <property type="match status" value="1"/>
</dbReference>
<dbReference type="Gene3D" id="3.90.380.10">
    <property type="entry name" value="Naphthalene 1,2-dioxygenase Alpha Subunit, Chain A, domain 1"/>
    <property type="match status" value="1"/>
</dbReference>
<feature type="domain" description="Rieske" evidence="7">
    <location>
        <begin position="76"/>
        <end position="201"/>
    </location>
</feature>
<keyword evidence="3" id="KW-0479">Metal-binding</keyword>
<dbReference type="GO" id="GO:0005506">
    <property type="term" value="F:iron ion binding"/>
    <property type="evidence" value="ECO:0007669"/>
    <property type="project" value="InterPro"/>
</dbReference>
<keyword evidence="6" id="KW-0411">Iron-sulfur</keyword>
<dbReference type="RefSeq" id="WP_084400707.1">
    <property type="nucleotide sequence ID" value="NZ_BDCO01000003.1"/>
</dbReference>
<dbReference type="InterPro" id="IPR015879">
    <property type="entry name" value="Ring_hydroxy_dOase_asu_C_dom"/>
</dbReference>
<dbReference type="CDD" id="cd03469">
    <property type="entry name" value="Rieske_RO_Alpha_N"/>
    <property type="match status" value="1"/>
</dbReference>
<dbReference type="EMBL" id="BDCO01000003">
    <property type="protein sequence ID" value="GAT35442.1"/>
    <property type="molecule type" value="Genomic_DNA"/>
</dbReference>
<name>A0A146GE78_TERSA</name>
<dbReference type="Gene3D" id="2.102.10.10">
    <property type="entry name" value="Rieske [2Fe-2S] iron-sulphur domain"/>
    <property type="match status" value="1"/>
</dbReference>
<dbReference type="GO" id="GO:0051537">
    <property type="term" value="F:2 iron, 2 sulfur cluster binding"/>
    <property type="evidence" value="ECO:0007669"/>
    <property type="project" value="UniProtKB-KW"/>
</dbReference>
<reference evidence="9" key="1">
    <citation type="journal article" date="2017" name="Genome Announc.">
        <title>Draft Genome Sequence of Terrimicrobium sacchariphilum NM-5T, a Facultative Anaerobic Soil Bacterium of the Class Spartobacteria.</title>
        <authorList>
            <person name="Qiu Y.L."/>
            <person name="Tourlousse D.M."/>
            <person name="Matsuura N."/>
            <person name="Ohashi A."/>
            <person name="Sekiguchi Y."/>
        </authorList>
    </citation>
    <scope>NUCLEOTIDE SEQUENCE [LARGE SCALE GENOMIC DNA]</scope>
    <source>
        <strain evidence="9">NM-5</strain>
    </source>
</reference>
<keyword evidence="9" id="KW-1185">Reference proteome</keyword>
<dbReference type="FunCoup" id="A0A146GE78">
    <property type="interactions" value="52"/>
</dbReference>
<accession>A0A146GE78</accession>
<dbReference type="Pfam" id="PF00355">
    <property type="entry name" value="Rieske"/>
    <property type="match status" value="1"/>
</dbReference>
<dbReference type="InParanoid" id="A0A146GE78"/>
<organism evidence="8 9">
    <name type="scientific">Terrimicrobium sacchariphilum</name>
    <dbReference type="NCBI Taxonomy" id="690879"/>
    <lineage>
        <taxon>Bacteria</taxon>
        <taxon>Pseudomonadati</taxon>
        <taxon>Verrucomicrobiota</taxon>
        <taxon>Terrimicrobiia</taxon>
        <taxon>Terrimicrobiales</taxon>
        <taxon>Terrimicrobiaceae</taxon>
        <taxon>Terrimicrobium</taxon>
    </lineage>
</organism>
<sequence length="445" mass="50423">MSAVAESNVVGNSGCGFAEYPIFRKARPDRTVEDILADIQHAADLPLAQGIPLPAEAYTTEAFYNWEVENVLRAEWLCLAHRSQIPNPGDFLNIDILGEPLIVVHGKDGQIRVLSRVCPHRAMDIMPPGFGYDGHGPADAREGGAGCGHTRLFLCPYHHWSFELDGSLKACPEMQNAEGFRRDDYALTTFRSELWNGFIFVNLDGKAGSLEANMTDLTSDLAGWDMSKMKVVIEREWDCPFNWKVLIENFMEPYHHLGAHCRTLQPLMPAKDTWTSGERAHSIRVNTPLKEAALSEMRQQYADGTTEGFPLIPTLPPEHQVQWSAYLSYPTFLLFGGPDRMIWYRLDPITTDRSRLITTTLVNEEALAAPDFEKRKAAAEKMMIDFHLEDMEVCTAVQRGFYSTGYRRGRLSHLEMPIWLIERYLAARSRNTWPTYDRPAAPSQR</sequence>
<evidence type="ECO:0000256" key="1">
    <source>
        <dbReference type="ARBA" id="ARBA00001962"/>
    </source>
</evidence>
<gene>
    <name evidence="8" type="ORF">TSACC_3508</name>
</gene>
<comment type="cofactor">
    <cofactor evidence="1">
        <name>Fe cation</name>
        <dbReference type="ChEBI" id="CHEBI:24875"/>
    </cofactor>
</comment>
<keyword evidence="4" id="KW-0560">Oxidoreductase</keyword>
<dbReference type="InterPro" id="IPR001663">
    <property type="entry name" value="Rng_hydr_dOase-A"/>
</dbReference>
<evidence type="ECO:0000259" key="7">
    <source>
        <dbReference type="PROSITE" id="PS51296"/>
    </source>
</evidence>
<dbReference type="PROSITE" id="PS51296">
    <property type="entry name" value="RIESKE"/>
    <property type="match status" value="1"/>
</dbReference>
<dbReference type="AlphaFoldDB" id="A0A146GE78"/>
<evidence type="ECO:0000313" key="9">
    <source>
        <dbReference type="Proteomes" id="UP000076023"/>
    </source>
</evidence>
<evidence type="ECO:0000313" key="8">
    <source>
        <dbReference type="EMBL" id="GAT35442.1"/>
    </source>
</evidence>
<dbReference type="PANTHER" id="PTHR43756:SF5">
    <property type="entry name" value="CHOLINE MONOOXYGENASE, CHLOROPLASTIC"/>
    <property type="match status" value="1"/>
</dbReference>
<protein>
    <submittedName>
        <fullName evidence="8">Phenylpropionate dioxygenase, large terminal subunit</fullName>
    </submittedName>
</protein>
<evidence type="ECO:0000256" key="4">
    <source>
        <dbReference type="ARBA" id="ARBA00023002"/>
    </source>
</evidence>
<dbReference type="STRING" id="690879.TSACC_3508"/>
<keyword evidence="5" id="KW-0408">Iron</keyword>
<keyword evidence="8" id="KW-0223">Dioxygenase</keyword>
<evidence type="ECO:0000256" key="6">
    <source>
        <dbReference type="ARBA" id="ARBA00023014"/>
    </source>
</evidence>
<proteinExistence type="predicted"/>
<dbReference type="InterPro" id="IPR017941">
    <property type="entry name" value="Rieske_2Fe-2S"/>
</dbReference>
<comment type="caution">
    <text evidence="8">The sequence shown here is derived from an EMBL/GenBank/DDBJ whole genome shotgun (WGS) entry which is preliminary data.</text>
</comment>
<evidence type="ECO:0000256" key="5">
    <source>
        <dbReference type="ARBA" id="ARBA00023004"/>
    </source>
</evidence>
<dbReference type="InterPro" id="IPR036922">
    <property type="entry name" value="Rieske_2Fe-2S_sf"/>
</dbReference>
<dbReference type="OrthoDB" id="9800776at2"/>
<evidence type="ECO:0000256" key="3">
    <source>
        <dbReference type="ARBA" id="ARBA00022723"/>
    </source>
</evidence>
<evidence type="ECO:0000256" key="2">
    <source>
        <dbReference type="ARBA" id="ARBA00022714"/>
    </source>
</evidence>